<dbReference type="AlphaFoldDB" id="A0A5C5XNL3"/>
<keyword evidence="1 5" id="KW-0436">Ligase</keyword>
<dbReference type="Gene3D" id="3.30.470.20">
    <property type="entry name" value="ATP-grasp fold, B domain"/>
    <property type="match status" value="1"/>
</dbReference>
<reference evidence="8 9" key="1">
    <citation type="submission" date="2019-02" db="EMBL/GenBank/DDBJ databases">
        <title>Deep-cultivation of Planctomycetes and their phenomic and genomic characterization uncovers novel biology.</title>
        <authorList>
            <person name="Wiegand S."/>
            <person name="Jogler M."/>
            <person name="Boedeker C."/>
            <person name="Pinto D."/>
            <person name="Vollmers J."/>
            <person name="Rivas-Marin E."/>
            <person name="Kohn T."/>
            <person name="Peeters S.H."/>
            <person name="Heuer A."/>
            <person name="Rast P."/>
            <person name="Oberbeckmann S."/>
            <person name="Bunk B."/>
            <person name="Jeske O."/>
            <person name="Meyerdierks A."/>
            <person name="Storesund J.E."/>
            <person name="Kallscheuer N."/>
            <person name="Luecker S."/>
            <person name="Lage O.M."/>
            <person name="Pohl T."/>
            <person name="Merkel B.J."/>
            <person name="Hornburger P."/>
            <person name="Mueller R.-W."/>
            <person name="Bruemmer F."/>
            <person name="Labrenz M."/>
            <person name="Spormann A.M."/>
            <person name="Op Den Camp H."/>
            <person name="Overmann J."/>
            <person name="Amann R."/>
            <person name="Jetten M.S.M."/>
            <person name="Mascher T."/>
            <person name="Medema M.H."/>
            <person name="Devos D.P."/>
            <person name="Kaster A.-K."/>
            <person name="Ovreas L."/>
            <person name="Rohde M."/>
            <person name="Galperin M.Y."/>
            <person name="Jogler C."/>
        </authorList>
    </citation>
    <scope>NUCLEOTIDE SEQUENCE [LARGE SCALE GENOMIC DNA]</scope>
    <source>
        <strain evidence="8 9">Pan54</strain>
    </source>
</reference>
<evidence type="ECO:0000256" key="1">
    <source>
        <dbReference type="ARBA" id="ARBA00022598"/>
    </source>
</evidence>
<dbReference type="NCBIfam" id="NF004675">
    <property type="entry name" value="PRK06019.1-1"/>
    <property type="match status" value="1"/>
</dbReference>
<feature type="binding site" evidence="5">
    <location>
        <position position="216"/>
    </location>
    <ligand>
        <name>ATP</name>
        <dbReference type="ChEBI" id="CHEBI:30616"/>
    </ligand>
</feature>
<dbReference type="InterPro" id="IPR054350">
    <property type="entry name" value="PurT/PurK_preATP-grasp"/>
</dbReference>
<dbReference type="GO" id="GO:0004638">
    <property type="term" value="F:phosphoribosylaminoimidazole carboxylase activity"/>
    <property type="evidence" value="ECO:0007669"/>
    <property type="project" value="InterPro"/>
</dbReference>
<dbReference type="GO" id="GO:0006189">
    <property type="term" value="P:'de novo' IMP biosynthetic process"/>
    <property type="evidence" value="ECO:0007669"/>
    <property type="project" value="UniProtKB-UniRule"/>
</dbReference>
<feature type="binding site" evidence="5">
    <location>
        <position position="150"/>
    </location>
    <ligand>
        <name>ATP</name>
        <dbReference type="ChEBI" id="CHEBI:30616"/>
    </ligand>
</feature>
<dbReference type="InterPro" id="IPR040686">
    <property type="entry name" value="PurK_C"/>
</dbReference>
<evidence type="ECO:0000313" key="9">
    <source>
        <dbReference type="Proteomes" id="UP000316095"/>
    </source>
</evidence>
<dbReference type="InterPro" id="IPR016185">
    <property type="entry name" value="PreATP-grasp_dom_sf"/>
</dbReference>
<feature type="binding site" evidence="5">
    <location>
        <begin position="155"/>
        <end position="161"/>
    </location>
    <ligand>
        <name>ATP</name>
        <dbReference type="ChEBI" id="CHEBI:30616"/>
    </ligand>
</feature>
<dbReference type="UniPathway" id="UPA00074">
    <property type="reaction ID" value="UER00942"/>
</dbReference>
<protein>
    <recommendedName>
        <fullName evidence="5 6">N5-carboxyaminoimidazole ribonucleotide synthase</fullName>
        <shortName evidence="5 6">N5-CAIR synthase</shortName>
        <ecNumber evidence="5 6">6.3.4.18</ecNumber>
    </recommendedName>
    <alternativeName>
        <fullName evidence="5 6">5-(carboxyamino)imidazole ribonucleotide synthetase</fullName>
    </alternativeName>
</protein>
<feature type="domain" description="ATP-grasp" evidence="7">
    <location>
        <begin position="114"/>
        <end position="300"/>
    </location>
</feature>
<comment type="similarity">
    <text evidence="5 6">Belongs to the PurK/PurT family.</text>
</comment>
<dbReference type="GO" id="GO:0005524">
    <property type="term" value="F:ATP binding"/>
    <property type="evidence" value="ECO:0007669"/>
    <property type="project" value="UniProtKB-UniRule"/>
</dbReference>
<dbReference type="EMBL" id="SJPG01000001">
    <property type="protein sequence ID" value="TWT63963.1"/>
    <property type="molecule type" value="Genomic_DNA"/>
</dbReference>
<dbReference type="Pfam" id="PF02222">
    <property type="entry name" value="ATP-grasp"/>
    <property type="match status" value="1"/>
</dbReference>
<name>A0A5C5XNL3_9PLAN</name>
<dbReference type="NCBIfam" id="NF004676">
    <property type="entry name" value="PRK06019.1-2"/>
    <property type="match status" value="1"/>
</dbReference>
<dbReference type="GO" id="GO:0046872">
    <property type="term" value="F:metal ion binding"/>
    <property type="evidence" value="ECO:0007669"/>
    <property type="project" value="InterPro"/>
</dbReference>
<feature type="binding site" evidence="5">
    <location>
        <position position="110"/>
    </location>
    <ligand>
        <name>ATP</name>
        <dbReference type="ChEBI" id="CHEBI:30616"/>
    </ligand>
</feature>
<dbReference type="PROSITE" id="PS00065">
    <property type="entry name" value="D_2_HYDROXYACID_DH_1"/>
    <property type="match status" value="1"/>
</dbReference>
<keyword evidence="3 5" id="KW-0658">Purine biosynthesis</keyword>
<evidence type="ECO:0000256" key="3">
    <source>
        <dbReference type="ARBA" id="ARBA00022755"/>
    </source>
</evidence>
<comment type="caution">
    <text evidence="8">The sequence shown here is derived from an EMBL/GenBank/DDBJ whole genome shotgun (WGS) entry which is preliminary data.</text>
</comment>
<dbReference type="Pfam" id="PF22660">
    <property type="entry name" value="RS_preATP-grasp-like"/>
    <property type="match status" value="1"/>
</dbReference>
<comment type="subunit">
    <text evidence="5 6">Homodimer.</text>
</comment>
<dbReference type="InterPro" id="IPR029752">
    <property type="entry name" value="D-isomer_DH_CS1"/>
</dbReference>
<dbReference type="NCBIfam" id="TIGR01161">
    <property type="entry name" value="purK"/>
    <property type="match status" value="1"/>
</dbReference>
<dbReference type="NCBIfam" id="NF004679">
    <property type="entry name" value="PRK06019.1-5"/>
    <property type="match status" value="1"/>
</dbReference>
<evidence type="ECO:0000256" key="2">
    <source>
        <dbReference type="ARBA" id="ARBA00022741"/>
    </source>
</evidence>
<dbReference type="InterPro" id="IPR011054">
    <property type="entry name" value="Rudment_hybrid_motif"/>
</dbReference>
<feature type="binding site" evidence="5">
    <location>
        <begin position="270"/>
        <end position="271"/>
    </location>
    <ligand>
        <name>ATP</name>
        <dbReference type="ChEBI" id="CHEBI:30616"/>
    </ligand>
</feature>
<evidence type="ECO:0000259" key="7">
    <source>
        <dbReference type="PROSITE" id="PS50975"/>
    </source>
</evidence>
<dbReference type="FunFam" id="3.30.1490.20:FF:000015">
    <property type="entry name" value="N5-carboxyaminoimidazole ribonucleotide synthase"/>
    <property type="match status" value="1"/>
</dbReference>
<evidence type="ECO:0000313" key="8">
    <source>
        <dbReference type="EMBL" id="TWT63963.1"/>
    </source>
</evidence>
<dbReference type="SUPFAM" id="SSF56059">
    <property type="entry name" value="Glutathione synthetase ATP-binding domain-like"/>
    <property type="match status" value="1"/>
</dbReference>
<proteinExistence type="inferred from homology"/>
<dbReference type="InterPro" id="IPR013815">
    <property type="entry name" value="ATP_grasp_subdomain_1"/>
</dbReference>
<dbReference type="Gene3D" id="3.30.1490.20">
    <property type="entry name" value="ATP-grasp fold, A domain"/>
    <property type="match status" value="1"/>
</dbReference>
<evidence type="ECO:0000256" key="6">
    <source>
        <dbReference type="RuleBase" id="RU361200"/>
    </source>
</evidence>
<dbReference type="EC" id="6.3.4.18" evidence="5 6"/>
<dbReference type="InterPro" id="IPR011761">
    <property type="entry name" value="ATP-grasp"/>
</dbReference>
<keyword evidence="2 5" id="KW-0547">Nucleotide-binding</keyword>
<keyword evidence="4 5" id="KW-0067">ATP-binding</keyword>
<dbReference type="SUPFAM" id="SSF51246">
    <property type="entry name" value="Rudiment single hybrid motif"/>
    <property type="match status" value="1"/>
</dbReference>
<dbReference type="Gene3D" id="3.40.50.20">
    <property type="match status" value="1"/>
</dbReference>
<feature type="binding site" evidence="5">
    <location>
        <begin position="185"/>
        <end position="188"/>
    </location>
    <ligand>
        <name>ATP</name>
        <dbReference type="ChEBI" id="CHEBI:30616"/>
    </ligand>
</feature>
<sequence length="382" mass="41291">MKRDQQVINPGATLGVLGGGQLGRMFAEAAHRLGYHVHTYSDEANSPCGQVAEREFVGAYDDIEAIREFARTVDVVTFEFENICSAAAQAIEEIVQVHPSGQVLHISQHRLREKSTLAEAGLPVTPFRPVRTSGELQKAIQELGTPSILKTASGGYDGKGQVTVPNADAAESAWKELGEVEAILEQRIDFKCEVSYIGVRDSSGNFTGCGPIRNEHVNHILDLSVFPDPEMASVAEEARAIAQGVLEKLDVVGVMCVELFVTNDDRLLINEVAPRPHNSGHLTINACASSQFDQQVRAICGLPLGEMTPLKPAAMVNLLGDVWEQGAPNWSAALERPSVSLHLYGKKEPRAGRKMGHLTAIGETSKSVVDTVIQARLSLQSK</sequence>
<comment type="function">
    <text evidence="5">Catalyzes the ATP-dependent conversion of 5-aminoimidazole ribonucleotide (AIR) and HCO(3)(-) to N5-carboxyaminoimidazole ribonucleotide (N5-CAIR).</text>
</comment>
<dbReference type="InterPro" id="IPR003135">
    <property type="entry name" value="ATP-grasp_carboxylate-amine"/>
</dbReference>
<accession>A0A5C5XNL3</accession>
<organism evidence="8 9">
    <name type="scientific">Rubinisphaera italica</name>
    <dbReference type="NCBI Taxonomy" id="2527969"/>
    <lineage>
        <taxon>Bacteria</taxon>
        <taxon>Pseudomonadati</taxon>
        <taxon>Planctomycetota</taxon>
        <taxon>Planctomycetia</taxon>
        <taxon>Planctomycetales</taxon>
        <taxon>Planctomycetaceae</taxon>
        <taxon>Rubinisphaera</taxon>
    </lineage>
</organism>
<keyword evidence="9" id="KW-1185">Reference proteome</keyword>
<dbReference type="PROSITE" id="PS50975">
    <property type="entry name" value="ATP_GRASP"/>
    <property type="match status" value="1"/>
</dbReference>
<comment type="pathway">
    <text evidence="5 6">Purine metabolism; IMP biosynthesis via de novo pathway; 5-amino-1-(5-phospho-D-ribosyl)imidazole-4-carboxylate from 5-amino-1-(5-phospho-D-ribosyl)imidazole (N5-CAIR route): step 1/2.</text>
</comment>
<dbReference type="NCBIfam" id="NF004677">
    <property type="entry name" value="PRK06019.1-3"/>
    <property type="match status" value="1"/>
</dbReference>
<dbReference type="Pfam" id="PF17769">
    <property type="entry name" value="PurK_C"/>
    <property type="match status" value="1"/>
</dbReference>
<comment type="function">
    <text evidence="6">Catalyzes the ATP-dependent conversion of 5-aminoimidazole ribonucleotide (AIR) and HCO(3)- to N5-carboxyaminoimidazole ribonucleotide (N5-CAIR).</text>
</comment>
<gene>
    <name evidence="5 6 8" type="primary">purK</name>
    <name evidence="8" type="ORF">Pan54_47230</name>
</gene>
<dbReference type="GO" id="GO:0005829">
    <property type="term" value="C:cytosol"/>
    <property type="evidence" value="ECO:0007669"/>
    <property type="project" value="TreeGrafter"/>
</dbReference>
<dbReference type="OrthoDB" id="9804625at2"/>
<feature type="binding site" evidence="5">
    <location>
        <position position="193"/>
    </location>
    <ligand>
        <name>ATP</name>
        <dbReference type="ChEBI" id="CHEBI:30616"/>
    </ligand>
</feature>
<dbReference type="HAMAP" id="MF_01928">
    <property type="entry name" value="PurK"/>
    <property type="match status" value="1"/>
</dbReference>
<evidence type="ECO:0000256" key="4">
    <source>
        <dbReference type="ARBA" id="ARBA00022840"/>
    </source>
</evidence>
<dbReference type="PANTHER" id="PTHR11609">
    <property type="entry name" value="PURINE BIOSYNTHESIS PROTEIN 6/7, PUR6/7"/>
    <property type="match status" value="1"/>
</dbReference>
<dbReference type="GO" id="GO:0034028">
    <property type="term" value="F:5-(carboxyamino)imidazole ribonucleotide synthase activity"/>
    <property type="evidence" value="ECO:0007669"/>
    <property type="project" value="UniProtKB-UniRule"/>
</dbReference>
<dbReference type="InterPro" id="IPR005875">
    <property type="entry name" value="PurK"/>
</dbReference>
<comment type="catalytic activity">
    <reaction evidence="5 6">
        <text>5-amino-1-(5-phospho-beta-D-ribosyl)imidazole + hydrogencarbonate + ATP = 5-carboxyamino-1-(5-phospho-D-ribosyl)imidazole + ADP + phosphate + 2 H(+)</text>
        <dbReference type="Rhea" id="RHEA:19317"/>
        <dbReference type="ChEBI" id="CHEBI:15378"/>
        <dbReference type="ChEBI" id="CHEBI:17544"/>
        <dbReference type="ChEBI" id="CHEBI:30616"/>
        <dbReference type="ChEBI" id="CHEBI:43474"/>
        <dbReference type="ChEBI" id="CHEBI:58730"/>
        <dbReference type="ChEBI" id="CHEBI:137981"/>
        <dbReference type="ChEBI" id="CHEBI:456216"/>
        <dbReference type="EC" id="6.3.4.18"/>
    </reaction>
</comment>
<dbReference type="RefSeq" id="WP_146505728.1">
    <property type="nucleotide sequence ID" value="NZ_SJPG01000001.1"/>
</dbReference>
<dbReference type="SUPFAM" id="SSF52440">
    <property type="entry name" value="PreATP-grasp domain"/>
    <property type="match status" value="1"/>
</dbReference>
<dbReference type="PANTHER" id="PTHR11609:SF5">
    <property type="entry name" value="PHOSPHORIBOSYLAMINOIMIDAZOLE CARBOXYLASE"/>
    <property type="match status" value="1"/>
</dbReference>
<evidence type="ECO:0000256" key="5">
    <source>
        <dbReference type="HAMAP-Rule" id="MF_01928"/>
    </source>
</evidence>
<dbReference type="Proteomes" id="UP000316095">
    <property type="component" value="Unassembled WGS sequence"/>
</dbReference>